<evidence type="ECO:0000313" key="1">
    <source>
        <dbReference type="EMBL" id="CAF4022643.1"/>
    </source>
</evidence>
<evidence type="ECO:0008006" key="3">
    <source>
        <dbReference type="Google" id="ProtNLM"/>
    </source>
</evidence>
<feature type="non-terminal residue" evidence="1">
    <location>
        <position position="1"/>
    </location>
</feature>
<protein>
    <recommendedName>
        <fullName evidence="3">FLYWCH-type domain-containing protein</fullName>
    </recommendedName>
</protein>
<organism evidence="1 2">
    <name type="scientific">Rotaria magnacalcarata</name>
    <dbReference type="NCBI Taxonomy" id="392030"/>
    <lineage>
        <taxon>Eukaryota</taxon>
        <taxon>Metazoa</taxon>
        <taxon>Spiralia</taxon>
        <taxon>Gnathifera</taxon>
        <taxon>Rotifera</taxon>
        <taxon>Eurotatoria</taxon>
        <taxon>Bdelloidea</taxon>
        <taxon>Philodinida</taxon>
        <taxon>Philodinidae</taxon>
        <taxon>Rotaria</taxon>
    </lineage>
</organism>
<name>A0A8S2P153_9BILA</name>
<sequence>GYRYYGKRKNQNGSEYWICVKCNATATSFADLSVVVRDEHTHLPDGTDKEVLEMRKNFLKAAGLRYFQRPSKG</sequence>
<reference evidence="1" key="1">
    <citation type="submission" date="2021-02" db="EMBL/GenBank/DDBJ databases">
        <authorList>
            <person name="Nowell W R."/>
        </authorList>
    </citation>
    <scope>NUCLEOTIDE SEQUENCE</scope>
</reference>
<proteinExistence type="predicted"/>
<evidence type="ECO:0000313" key="2">
    <source>
        <dbReference type="Proteomes" id="UP000676336"/>
    </source>
</evidence>
<dbReference type="AlphaFoldDB" id="A0A8S2P153"/>
<comment type="caution">
    <text evidence="1">The sequence shown here is derived from an EMBL/GenBank/DDBJ whole genome shotgun (WGS) entry which is preliminary data.</text>
</comment>
<gene>
    <name evidence="1" type="ORF">SMN809_LOCUS13113</name>
</gene>
<dbReference type="Gene3D" id="2.20.25.240">
    <property type="match status" value="1"/>
</dbReference>
<dbReference type="Proteomes" id="UP000676336">
    <property type="component" value="Unassembled WGS sequence"/>
</dbReference>
<accession>A0A8S2P153</accession>
<dbReference type="EMBL" id="CAJOBI010005123">
    <property type="protein sequence ID" value="CAF4022643.1"/>
    <property type="molecule type" value="Genomic_DNA"/>
</dbReference>